<dbReference type="AlphaFoldDB" id="A0A7X0KKX3"/>
<dbReference type="InterPro" id="IPR009780">
    <property type="entry name" value="DUF1344"/>
</dbReference>
<evidence type="ECO:0000256" key="1">
    <source>
        <dbReference type="SAM" id="SignalP"/>
    </source>
</evidence>
<gene>
    <name evidence="2" type="ORF">GGR00_002233</name>
</gene>
<feature type="chain" id="PRO_5031299231" description="DUF1344 domain-containing protein" evidence="1">
    <location>
        <begin position="21"/>
        <end position="78"/>
    </location>
</feature>
<reference evidence="2 3" key="1">
    <citation type="submission" date="2020-08" db="EMBL/GenBank/DDBJ databases">
        <title>Genomic Encyclopedia of Type Strains, Phase IV (KMG-IV): sequencing the most valuable type-strain genomes for metagenomic binning, comparative biology and taxonomic classification.</title>
        <authorList>
            <person name="Goeker M."/>
        </authorList>
    </citation>
    <scope>NUCLEOTIDE SEQUENCE [LARGE SCALE GENOMIC DNA]</scope>
    <source>
        <strain evidence="2 3">DSM 7051</strain>
    </source>
</reference>
<protein>
    <recommendedName>
        <fullName evidence="4">DUF1344 domain-containing protein</fullName>
    </recommendedName>
</protein>
<keyword evidence="1" id="KW-0732">Signal</keyword>
<keyword evidence="3" id="KW-1185">Reference proteome</keyword>
<dbReference type="Pfam" id="PF07076">
    <property type="entry name" value="DUF1344"/>
    <property type="match status" value="1"/>
</dbReference>
<evidence type="ECO:0008006" key="4">
    <source>
        <dbReference type="Google" id="ProtNLM"/>
    </source>
</evidence>
<evidence type="ECO:0000313" key="3">
    <source>
        <dbReference type="Proteomes" id="UP000536262"/>
    </source>
</evidence>
<evidence type="ECO:0000313" key="2">
    <source>
        <dbReference type="EMBL" id="MBB6354449.1"/>
    </source>
</evidence>
<name>A0A7X0KKX3_9HYPH</name>
<feature type="signal peptide" evidence="1">
    <location>
        <begin position="1"/>
        <end position="20"/>
    </location>
</feature>
<organism evidence="2 3">
    <name type="scientific">Aminobacter aganoensis</name>
    <dbReference type="NCBI Taxonomy" id="83264"/>
    <lineage>
        <taxon>Bacteria</taxon>
        <taxon>Pseudomonadati</taxon>
        <taxon>Pseudomonadota</taxon>
        <taxon>Alphaproteobacteria</taxon>
        <taxon>Hyphomicrobiales</taxon>
        <taxon>Phyllobacteriaceae</taxon>
        <taxon>Aminobacter</taxon>
    </lineage>
</organism>
<accession>A0A7X0KKX3</accession>
<proteinExistence type="predicted"/>
<comment type="caution">
    <text evidence="2">The sequence shown here is derived from an EMBL/GenBank/DDBJ whole genome shotgun (WGS) entry which is preliminary data.</text>
</comment>
<dbReference type="EMBL" id="JACHOU010000004">
    <property type="protein sequence ID" value="MBB6354449.1"/>
    <property type="molecule type" value="Genomic_DNA"/>
</dbReference>
<sequence length="78" mass="8127">MKKIILAASALSLMTGAAFASTASGVVGNINPETRVITLESGKSYTVPRDVALPVIQAGETVSIHFNDEGDKVQAVLR</sequence>
<dbReference type="Proteomes" id="UP000536262">
    <property type="component" value="Unassembled WGS sequence"/>
</dbReference>
<dbReference type="RefSeq" id="WP_055971429.1">
    <property type="nucleotide sequence ID" value="NZ_BAABEG010000001.1"/>
</dbReference>